<dbReference type="EMBL" id="JAQOTG010000005">
    <property type="protein sequence ID" value="MDE8563714.1"/>
    <property type="molecule type" value="Genomic_DNA"/>
</dbReference>
<gene>
    <name evidence="3" type="ORF">PNH38_07425</name>
</gene>
<evidence type="ECO:0000259" key="2">
    <source>
        <dbReference type="Pfam" id="PF07995"/>
    </source>
</evidence>
<dbReference type="InterPro" id="IPR011042">
    <property type="entry name" value="6-blade_b-propeller_TolB-like"/>
</dbReference>
<dbReference type="Pfam" id="PF07995">
    <property type="entry name" value="GSDH"/>
    <property type="match status" value="1"/>
</dbReference>
<accession>A0ABT5W359</accession>
<feature type="domain" description="Glucose/Sorbosone dehydrogenase" evidence="2">
    <location>
        <begin position="43"/>
        <end position="332"/>
    </location>
</feature>
<dbReference type="SUPFAM" id="SSF50952">
    <property type="entry name" value="Soluble quinoprotein glucose dehydrogenase"/>
    <property type="match status" value="1"/>
</dbReference>
<dbReference type="PANTHER" id="PTHR19328">
    <property type="entry name" value="HEDGEHOG-INTERACTING PROTEIN"/>
    <property type="match status" value="1"/>
</dbReference>
<evidence type="ECO:0000313" key="3">
    <source>
        <dbReference type="EMBL" id="MDE8563714.1"/>
    </source>
</evidence>
<dbReference type="PANTHER" id="PTHR19328:SF13">
    <property type="entry name" value="HIPL1 PROTEIN"/>
    <property type="match status" value="1"/>
</dbReference>
<dbReference type="RefSeq" id="WP_275191852.1">
    <property type="nucleotide sequence ID" value="NZ_JAQOTG010000005.1"/>
</dbReference>
<protein>
    <submittedName>
        <fullName evidence="3">Sorbosone dehydrogenase family protein</fullName>
    </submittedName>
</protein>
<dbReference type="InterPro" id="IPR011041">
    <property type="entry name" value="Quinoprot_gluc/sorb_DH_b-prop"/>
</dbReference>
<keyword evidence="1" id="KW-0732">Signal</keyword>
<keyword evidence="4" id="KW-1185">Reference proteome</keyword>
<proteinExistence type="predicted"/>
<sequence>MKKRLASITCIMIFLASCSNQSEDNEQNDSHPVEHESIIAQDLSAPWAIEWDGTSFYISERTGSIVKITGKQKVRQNLQLDKRLATAAEAGVLGFALHPEKKNYAFLYYTYEDEHGQFNRVVELRERSDGWTEERVLLDRIPSGNFHHGGRIKIGPDRKLYIATGDATDPMLAQDLSSIGGKILRMNLDGTIPRDNPFSDSFVYSYGHRNPQGLVWDENGQLYSSEHGSSAHDEINTIQPGGNYGWPFIQGDEKQEGMIKPLLHSGDHTWAPSGLAYNRGILYAAQLRGEGVLAFNLETKTYKQIVNHVGRVRDVFIWKDYLYFVTNNTDGRGVPSHHDDKFIRIPLAKSFSH</sequence>
<organism evidence="3 4">
    <name type="scientific">Anoxybacteroides rupiense</name>
    <dbReference type="NCBI Taxonomy" id="311460"/>
    <lineage>
        <taxon>Bacteria</taxon>
        <taxon>Bacillati</taxon>
        <taxon>Bacillota</taxon>
        <taxon>Bacilli</taxon>
        <taxon>Bacillales</taxon>
        <taxon>Anoxybacillaceae</taxon>
        <taxon>Anoxybacteroides</taxon>
    </lineage>
</organism>
<dbReference type="PROSITE" id="PS51257">
    <property type="entry name" value="PROKAR_LIPOPROTEIN"/>
    <property type="match status" value="1"/>
</dbReference>
<evidence type="ECO:0000256" key="1">
    <source>
        <dbReference type="SAM" id="SignalP"/>
    </source>
</evidence>
<comment type="caution">
    <text evidence="3">The sequence shown here is derived from an EMBL/GenBank/DDBJ whole genome shotgun (WGS) entry which is preliminary data.</text>
</comment>
<name>A0ABT5W359_9BACL</name>
<dbReference type="Gene3D" id="2.120.10.30">
    <property type="entry name" value="TolB, C-terminal domain"/>
    <property type="match status" value="1"/>
</dbReference>
<evidence type="ECO:0000313" key="4">
    <source>
        <dbReference type="Proteomes" id="UP001213979"/>
    </source>
</evidence>
<dbReference type="Proteomes" id="UP001213979">
    <property type="component" value="Unassembled WGS sequence"/>
</dbReference>
<dbReference type="InterPro" id="IPR012938">
    <property type="entry name" value="Glc/Sorbosone_DH"/>
</dbReference>
<reference evidence="3 4" key="1">
    <citation type="submission" date="2023-01" db="EMBL/GenBank/DDBJ databases">
        <title>Genome-based reclassification of Anoxybacillus geothermalis as a later heterotypic synonym of Anoxybacillus rupiensis.</title>
        <authorList>
            <person name="Inan Bektas K."/>
            <person name="Canakci S."/>
            <person name="Belduz A.A."/>
            <person name="Guler H.H."/>
        </authorList>
    </citation>
    <scope>NUCLEOTIDE SEQUENCE [LARGE SCALE GENOMIC DNA]</scope>
    <source>
        <strain evidence="3 4">DSM 17127</strain>
    </source>
</reference>
<feature type="signal peptide" evidence="1">
    <location>
        <begin position="1"/>
        <end position="22"/>
    </location>
</feature>
<feature type="chain" id="PRO_5047216598" evidence="1">
    <location>
        <begin position="23"/>
        <end position="353"/>
    </location>
</feature>